<name>A0A8J8M7Z7_9FIRM</name>
<dbReference type="PANTHER" id="PTHR37305">
    <property type="entry name" value="INTEGRAL MEMBRANE PROTEIN-RELATED"/>
    <property type="match status" value="1"/>
</dbReference>
<evidence type="ECO:0000256" key="1">
    <source>
        <dbReference type="SAM" id="Phobius"/>
    </source>
</evidence>
<feature type="transmembrane region" description="Helical" evidence="1">
    <location>
        <begin position="250"/>
        <end position="270"/>
    </location>
</feature>
<keyword evidence="3" id="KW-1185">Reference proteome</keyword>
<sequence length="339" mass="38566">MISWELKKIFKAKIGLIIIALFVFLSGIIFLIKPTLETEHSFRDENYRLVIDTRPKQEIAQEKYNNKIIQMNQILNASQNDETASGFSKKMREQLKNIKYEEYKDVDFYKVMDHRIDYPLMSAIIIIILILIFSNIYTDEKISGVDNIILSSKNKFKELYSKVALAVTLPIVLYSIYLLVTFIITVVQYGLPVNGELGAFRISDMGFLFNKAYTINEYLLLKIMTMTGVFISISVAACFFSLISSTSLASISAVLIFMGLGRVCTLMKFLPYPLLSILTKGNYEELILYPDRFIGMYAGEISILGRDFGVINVCNVVLIATIFTGILFSVLAIKKKLNR</sequence>
<keyword evidence="1" id="KW-1133">Transmembrane helix</keyword>
<feature type="transmembrane region" description="Helical" evidence="1">
    <location>
        <begin position="12"/>
        <end position="32"/>
    </location>
</feature>
<feature type="transmembrane region" description="Helical" evidence="1">
    <location>
        <begin position="159"/>
        <end position="187"/>
    </location>
</feature>
<feature type="transmembrane region" description="Helical" evidence="1">
    <location>
        <begin position="219"/>
        <end position="243"/>
    </location>
</feature>
<dbReference type="EMBL" id="CP058561">
    <property type="protein sequence ID" value="QUH28041.1"/>
    <property type="molecule type" value="Genomic_DNA"/>
</dbReference>
<keyword evidence="1" id="KW-0472">Membrane</keyword>
<reference evidence="2 3" key="1">
    <citation type="submission" date="2020-07" db="EMBL/GenBank/DDBJ databases">
        <title>Vallitalea guaymasensis genome.</title>
        <authorList>
            <person name="Postec A."/>
        </authorList>
    </citation>
    <scope>NUCLEOTIDE SEQUENCE [LARGE SCALE GENOMIC DNA]</scope>
    <source>
        <strain evidence="2 3">Ra1766G1</strain>
    </source>
</reference>
<evidence type="ECO:0000313" key="3">
    <source>
        <dbReference type="Proteomes" id="UP000677305"/>
    </source>
</evidence>
<evidence type="ECO:0000313" key="2">
    <source>
        <dbReference type="EMBL" id="QUH28041.1"/>
    </source>
</evidence>
<accession>A0A8J8M7Z7</accession>
<gene>
    <name evidence="2" type="ORF">HYG85_03565</name>
</gene>
<dbReference type="AlphaFoldDB" id="A0A8J8M7Z7"/>
<keyword evidence="1" id="KW-0812">Transmembrane</keyword>
<dbReference type="PANTHER" id="PTHR37305:SF1">
    <property type="entry name" value="MEMBRANE PROTEIN"/>
    <property type="match status" value="1"/>
</dbReference>
<feature type="transmembrane region" description="Helical" evidence="1">
    <location>
        <begin position="118"/>
        <end position="138"/>
    </location>
</feature>
<protein>
    <recommendedName>
        <fullName evidence="4">ABC transporter</fullName>
    </recommendedName>
</protein>
<feature type="transmembrane region" description="Helical" evidence="1">
    <location>
        <begin position="310"/>
        <end position="333"/>
    </location>
</feature>
<proteinExistence type="predicted"/>
<dbReference type="KEGG" id="vgu:HYG85_03565"/>
<dbReference type="RefSeq" id="WP_212692316.1">
    <property type="nucleotide sequence ID" value="NZ_CP058561.1"/>
</dbReference>
<dbReference type="Proteomes" id="UP000677305">
    <property type="component" value="Chromosome"/>
</dbReference>
<organism evidence="2 3">
    <name type="scientific">Vallitalea guaymasensis</name>
    <dbReference type="NCBI Taxonomy" id="1185412"/>
    <lineage>
        <taxon>Bacteria</taxon>
        <taxon>Bacillati</taxon>
        <taxon>Bacillota</taxon>
        <taxon>Clostridia</taxon>
        <taxon>Lachnospirales</taxon>
        <taxon>Vallitaleaceae</taxon>
        <taxon>Vallitalea</taxon>
    </lineage>
</organism>
<evidence type="ECO:0008006" key="4">
    <source>
        <dbReference type="Google" id="ProtNLM"/>
    </source>
</evidence>